<comment type="cofactor">
    <cofactor evidence="1 7">
        <name>pyridoxal 5'-phosphate</name>
        <dbReference type="ChEBI" id="CHEBI:597326"/>
    </cofactor>
</comment>
<dbReference type="InterPro" id="IPR015424">
    <property type="entry name" value="PyrdxlP-dep_Trfase"/>
</dbReference>
<keyword evidence="8" id="KW-0472">Membrane</keyword>
<dbReference type="VEuPathDB" id="TriTrypDB:TcIL3000_10_3380"/>
<dbReference type="Gene3D" id="3.40.640.10">
    <property type="entry name" value="Type I PLP-dependent aspartate aminotransferase-like (Major domain)"/>
    <property type="match status" value="1"/>
</dbReference>
<name>G0UW11_TRYCI</name>
<dbReference type="PANTHER" id="PTHR13693:SF3">
    <property type="entry name" value="LD36009P"/>
    <property type="match status" value="1"/>
</dbReference>
<keyword evidence="5 7" id="KW-0663">Pyridoxal phosphate</keyword>
<evidence type="ECO:0000256" key="6">
    <source>
        <dbReference type="ARBA" id="ARBA00048528"/>
    </source>
</evidence>
<dbReference type="PROSITE" id="PS00599">
    <property type="entry name" value="AA_TRANSFER_CLASS_2"/>
    <property type="match status" value="1"/>
</dbReference>
<comment type="catalytic activity">
    <reaction evidence="6">
        <text>L-serine + hexadecanoyl-CoA + H(+) = 3-oxosphinganine + CO2 + CoA</text>
        <dbReference type="Rhea" id="RHEA:14761"/>
        <dbReference type="ChEBI" id="CHEBI:15378"/>
        <dbReference type="ChEBI" id="CHEBI:16526"/>
        <dbReference type="ChEBI" id="CHEBI:33384"/>
        <dbReference type="ChEBI" id="CHEBI:57287"/>
        <dbReference type="ChEBI" id="CHEBI:57379"/>
        <dbReference type="ChEBI" id="CHEBI:58299"/>
        <dbReference type="EC" id="2.3.1.50"/>
    </reaction>
</comment>
<feature type="transmembrane region" description="Helical" evidence="8">
    <location>
        <begin position="78"/>
        <end position="97"/>
    </location>
</feature>
<dbReference type="Gene3D" id="3.90.1150.10">
    <property type="entry name" value="Aspartate Aminotransferase, domain 1"/>
    <property type="match status" value="1"/>
</dbReference>
<evidence type="ECO:0000256" key="5">
    <source>
        <dbReference type="ARBA" id="ARBA00022898"/>
    </source>
</evidence>
<protein>
    <recommendedName>
        <fullName evidence="3">serine C-palmitoyltransferase</fullName>
        <ecNumber evidence="3">2.3.1.50</ecNumber>
    </recommendedName>
</protein>
<keyword evidence="4 10" id="KW-0808">Transferase</keyword>
<dbReference type="InterPro" id="IPR004839">
    <property type="entry name" value="Aminotransferase_I/II_large"/>
</dbReference>
<dbReference type="GO" id="GO:0030170">
    <property type="term" value="F:pyridoxal phosphate binding"/>
    <property type="evidence" value="ECO:0007669"/>
    <property type="project" value="InterPro"/>
</dbReference>
<dbReference type="GO" id="GO:0016020">
    <property type="term" value="C:membrane"/>
    <property type="evidence" value="ECO:0007669"/>
    <property type="project" value="GOC"/>
</dbReference>
<dbReference type="InterPro" id="IPR001917">
    <property type="entry name" value="Aminotrans_II_pyridoxalP_BS"/>
</dbReference>
<dbReference type="GO" id="GO:0017059">
    <property type="term" value="C:serine palmitoyltransferase complex"/>
    <property type="evidence" value="ECO:0007669"/>
    <property type="project" value="TreeGrafter"/>
</dbReference>
<dbReference type="GO" id="GO:0046512">
    <property type="term" value="P:sphingosine biosynthetic process"/>
    <property type="evidence" value="ECO:0007669"/>
    <property type="project" value="TreeGrafter"/>
</dbReference>
<dbReference type="InterPro" id="IPR050087">
    <property type="entry name" value="AON_synthase_class-II"/>
</dbReference>
<dbReference type="AlphaFoldDB" id="G0UW11"/>
<evidence type="ECO:0000259" key="9">
    <source>
        <dbReference type="Pfam" id="PF00155"/>
    </source>
</evidence>
<sequence length="558" mass="62333">MPISVASERIINVRQNTLSAMKITAEEGLRDEVHNKQESVQARFDSDVVTEGQFRRKPGEPFTHHKPARHQKSEHNKIPFISMVMSYAALINFLFFACITELRKKLFGEKQKKRDGYAPLFSFLDNFWQSHFYRRGRDCFNHTIDSRPSRVIAVMERVSNDYNRTFTFSGNIKPCVNLSSYNYLGFADDIPHITREVLNTLDRYGLASCSAIQHAGQHTPVANLERGIADFLCKDDAIACGMGFGTNFRGLPALFGSDTLVISDSLNHSSLVNGIRLSGAKVKVFKNGDMNNLEKVLREAVVLGRYPTGAYEPWVRIVIVVEGVYSMEGEFVDLPRVVELKKKYGALLFVDEAHSIGATGRTGRGVTEHFGVDPRDVDILMGTFTKSFGAIGGYLAGDQNVIDYIRTHSSLALHCDTISPPCAQQALSVLNVLNGSDGTDIGPKHIQQLMENSQFLRRGLIERGFVVLGDDASPVVPVMLYHIGRAITVWRECMRRGLAIVIVGYPATSLLETRIRFCVSAAHTRADLQFALDVMDEVRNEINIRFLPPTAPDQKKEN</sequence>
<evidence type="ECO:0000256" key="7">
    <source>
        <dbReference type="RuleBase" id="RU003693"/>
    </source>
</evidence>
<dbReference type="GO" id="GO:0004758">
    <property type="term" value="F:serine C-palmitoyltransferase activity"/>
    <property type="evidence" value="ECO:0007669"/>
    <property type="project" value="UniProtKB-EC"/>
</dbReference>
<dbReference type="EC" id="2.3.1.50" evidence="3"/>
<feature type="domain" description="Aminotransferase class I/classII large" evidence="9">
    <location>
        <begin position="174"/>
        <end position="533"/>
    </location>
</feature>
<dbReference type="PANTHER" id="PTHR13693">
    <property type="entry name" value="CLASS II AMINOTRANSFERASE/8-AMINO-7-OXONONANOATE SYNTHASE"/>
    <property type="match status" value="1"/>
</dbReference>
<evidence type="ECO:0000256" key="2">
    <source>
        <dbReference type="ARBA" id="ARBA00008392"/>
    </source>
</evidence>
<evidence type="ECO:0000256" key="4">
    <source>
        <dbReference type="ARBA" id="ARBA00022679"/>
    </source>
</evidence>
<dbReference type="SUPFAM" id="SSF53383">
    <property type="entry name" value="PLP-dependent transferases"/>
    <property type="match status" value="1"/>
</dbReference>
<evidence type="ECO:0000256" key="3">
    <source>
        <dbReference type="ARBA" id="ARBA00013220"/>
    </source>
</evidence>
<reference evidence="10" key="1">
    <citation type="journal article" date="2012" name="Proc. Natl. Acad. Sci. U.S.A.">
        <title>Antigenic diversity is generated by distinct evolutionary mechanisms in African trypanosome species.</title>
        <authorList>
            <person name="Jackson A.P."/>
            <person name="Berry A."/>
            <person name="Aslett M."/>
            <person name="Allison H.C."/>
            <person name="Burton P."/>
            <person name="Vavrova-Anderson J."/>
            <person name="Brown R."/>
            <person name="Browne H."/>
            <person name="Corton N."/>
            <person name="Hauser H."/>
            <person name="Gamble J."/>
            <person name="Gilderthorp R."/>
            <person name="Marcello L."/>
            <person name="McQuillan J."/>
            <person name="Otto T.D."/>
            <person name="Quail M.A."/>
            <person name="Sanders M.J."/>
            <person name="van Tonder A."/>
            <person name="Ginger M.L."/>
            <person name="Field M.C."/>
            <person name="Barry J.D."/>
            <person name="Hertz-Fowler C."/>
            <person name="Berriman M."/>
        </authorList>
    </citation>
    <scope>NUCLEOTIDE SEQUENCE</scope>
    <source>
        <strain evidence="10">IL3000</strain>
    </source>
</reference>
<proteinExistence type="inferred from homology"/>
<gene>
    <name evidence="10" type="ORF">TCIL3000_10_3380</name>
</gene>
<dbReference type="GO" id="GO:0046513">
    <property type="term" value="P:ceramide biosynthetic process"/>
    <property type="evidence" value="ECO:0007669"/>
    <property type="project" value="TreeGrafter"/>
</dbReference>
<dbReference type="InterPro" id="IPR015422">
    <property type="entry name" value="PyrdxlP-dep_Trfase_small"/>
</dbReference>
<keyword evidence="8" id="KW-1133">Transmembrane helix</keyword>
<dbReference type="Pfam" id="PF00155">
    <property type="entry name" value="Aminotran_1_2"/>
    <property type="match status" value="1"/>
</dbReference>
<evidence type="ECO:0000256" key="1">
    <source>
        <dbReference type="ARBA" id="ARBA00001933"/>
    </source>
</evidence>
<evidence type="ECO:0000313" key="10">
    <source>
        <dbReference type="EMBL" id="CCC93577.1"/>
    </source>
</evidence>
<comment type="similarity">
    <text evidence="2 7">Belongs to the class-II pyridoxal-phosphate-dependent aminotransferase family.</text>
</comment>
<keyword evidence="8" id="KW-0812">Transmembrane</keyword>
<accession>G0UW11</accession>
<evidence type="ECO:0000256" key="8">
    <source>
        <dbReference type="SAM" id="Phobius"/>
    </source>
</evidence>
<organism evidence="10">
    <name type="scientific">Trypanosoma congolense (strain IL3000)</name>
    <dbReference type="NCBI Taxonomy" id="1068625"/>
    <lineage>
        <taxon>Eukaryota</taxon>
        <taxon>Discoba</taxon>
        <taxon>Euglenozoa</taxon>
        <taxon>Kinetoplastea</taxon>
        <taxon>Metakinetoplastina</taxon>
        <taxon>Trypanosomatida</taxon>
        <taxon>Trypanosomatidae</taxon>
        <taxon>Trypanosoma</taxon>
        <taxon>Nannomonas</taxon>
    </lineage>
</organism>
<dbReference type="EMBL" id="HE575323">
    <property type="protein sequence ID" value="CCC93577.1"/>
    <property type="molecule type" value="Genomic_DNA"/>
</dbReference>
<dbReference type="InterPro" id="IPR015421">
    <property type="entry name" value="PyrdxlP-dep_Trfase_major"/>
</dbReference>